<protein>
    <submittedName>
        <fullName evidence="1">Uncharacterized protein</fullName>
    </submittedName>
</protein>
<gene>
    <name evidence="1" type="ORF">PXEA_LOCUS33464</name>
</gene>
<organism evidence="1 2">
    <name type="scientific">Protopolystoma xenopodis</name>
    <dbReference type="NCBI Taxonomy" id="117903"/>
    <lineage>
        <taxon>Eukaryota</taxon>
        <taxon>Metazoa</taxon>
        <taxon>Spiralia</taxon>
        <taxon>Lophotrochozoa</taxon>
        <taxon>Platyhelminthes</taxon>
        <taxon>Monogenea</taxon>
        <taxon>Polyopisthocotylea</taxon>
        <taxon>Polystomatidea</taxon>
        <taxon>Polystomatidae</taxon>
        <taxon>Protopolystoma</taxon>
    </lineage>
</organism>
<evidence type="ECO:0000313" key="2">
    <source>
        <dbReference type="Proteomes" id="UP000784294"/>
    </source>
</evidence>
<dbReference type="EMBL" id="CAAALY010263368">
    <property type="protein sequence ID" value="VEL40024.1"/>
    <property type="molecule type" value="Genomic_DNA"/>
</dbReference>
<dbReference type="AlphaFoldDB" id="A0A3S5C7A3"/>
<keyword evidence="2" id="KW-1185">Reference proteome</keyword>
<accession>A0A3S5C7A3</accession>
<proteinExistence type="predicted"/>
<comment type="caution">
    <text evidence="1">The sequence shown here is derived from an EMBL/GenBank/DDBJ whole genome shotgun (WGS) entry which is preliminary data.</text>
</comment>
<evidence type="ECO:0000313" key="1">
    <source>
        <dbReference type="EMBL" id="VEL40024.1"/>
    </source>
</evidence>
<sequence>MVQADPCFTSLVDLPAQLIHNFLGVSCRFKLALQLSSDKQASTRASLPPVSTAGLELMPCTSSRKGFVSDDWLCKRNFLRLICLLSLPTPQGTD</sequence>
<reference evidence="1" key="1">
    <citation type="submission" date="2018-11" db="EMBL/GenBank/DDBJ databases">
        <authorList>
            <consortium name="Pathogen Informatics"/>
        </authorList>
    </citation>
    <scope>NUCLEOTIDE SEQUENCE</scope>
</reference>
<name>A0A3S5C7A3_9PLAT</name>
<dbReference type="Proteomes" id="UP000784294">
    <property type="component" value="Unassembled WGS sequence"/>
</dbReference>